<dbReference type="SUPFAM" id="SSF52799">
    <property type="entry name" value="(Phosphotyrosine protein) phosphatases II"/>
    <property type="match status" value="1"/>
</dbReference>
<organism evidence="2 3">
    <name type="scientific">Pristionchus pacificus</name>
    <name type="common">Parasitic nematode worm</name>
    <dbReference type="NCBI Taxonomy" id="54126"/>
    <lineage>
        <taxon>Eukaryota</taxon>
        <taxon>Metazoa</taxon>
        <taxon>Ecdysozoa</taxon>
        <taxon>Nematoda</taxon>
        <taxon>Chromadorea</taxon>
        <taxon>Rhabditida</taxon>
        <taxon>Rhabditina</taxon>
        <taxon>Diplogasteromorpha</taxon>
        <taxon>Diplogasteroidea</taxon>
        <taxon>Neodiplogasteridae</taxon>
        <taxon>Pristionchus</taxon>
    </lineage>
</organism>
<dbReference type="OrthoDB" id="27563at2759"/>
<accession>A0A8R1YSP7</accession>
<sequence>MPPSLIRIHSSLPPSSLSSIGWRAMKKLTQSVKRLSLKSGKSSSKSPARSPVTPPTTTSRRRRDTDLRGPYAKCYRRRRVRRPDDVHRKPELEPVKGWANTAAWDPEAAKVADCFMDHYAAIGLEGIKEEFRREIERFSSPTYGDVAFKANPTKNRDKNIMACLDDSRVELTDGRYVNASWVFDKKRLGRKKYILTQEPTRDTAGDFWEMCHEHGVSCIIVFSESDFVQWKEGPHLETRRLNCTELFLAHISKSEWSPNKLMKLIHDIALVEAHRASKGFQLGPILLMDDYSATSRAAVLAAVDILGQLMYQGEKHVTVHAVLKWLRSCRHYAISRSGRNWGIRCHRLVDIREEFLEHRGCKMAVEVFFCDNNVLVGRFHFHFEMLIVHVLMNEDDYTFIVQTLFNELVGKYARNSFHKEVIKHSESYRQKFDAVFGKKGGEAKGKKEEGVKDKE</sequence>
<dbReference type="PANTHER" id="PTHR23219">
    <property type="entry name" value="TYROSINE-PROTEIN PHOSPHATASE C15H7.3-RELATED"/>
    <property type="match status" value="1"/>
</dbReference>
<dbReference type="InterPro" id="IPR000242">
    <property type="entry name" value="PTP_cat"/>
</dbReference>
<feature type="compositionally biased region" description="Low complexity" evidence="1">
    <location>
        <begin position="33"/>
        <end position="58"/>
    </location>
</feature>
<reference evidence="2" key="2">
    <citation type="submission" date="2022-06" db="UniProtKB">
        <authorList>
            <consortium name="EnsemblMetazoa"/>
        </authorList>
    </citation>
    <scope>IDENTIFICATION</scope>
    <source>
        <strain evidence="2">PS312</strain>
    </source>
</reference>
<name>A0A2A6B6K6_PRIPA</name>
<evidence type="ECO:0000313" key="2">
    <source>
        <dbReference type="EnsemblMetazoa" id="PPA35299.1"/>
    </source>
</evidence>
<proteinExistence type="predicted"/>
<accession>A0A2A6B6K6</accession>
<dbReference type="PANTHER" id="PTHR23219:SF13">
    <property type="entry name" value="TYROSINE-PROTEIN PHOSPHATASE DOMAIN-CONTAINING PROTEIN"/>
    <property type="match status" value="1"/>
</dbReference>
<dbReference type="AlphaFoldDB" id="A0A2A6B6K6"/>
<dbReference type="SMART" id="SM00194">
    <property type="entry name" value="PTPc"/>
    <property type="match status" value="1"/>
</dbReference>
<reference evidence="3" key="1">
    <citation type="journal article" date="2008" name="Nat. Genet.">
        <title>The Pristionchus pacificus genome provides a unique perspective on nematode lifestyle and parasitism.</title>
        <authorList>
            <person name="Dieterich C."/>
            <person name="Clifton S.W."/>
            <person name="Schuster L.N."/>
            <person name="Chinwalla A."/>
            <person name="Delehaunty K."/>
            <person name="Dinkelacker I."/>
            <person name="Fulton L."/>
            <person name="Fulton R."/>
            <person name="Godfrey J."/>
            <person name="Minx P."/>
            <person name="Mitreva M."/>
            <person name="Roeseler W."/>
            <person name="Tian H."/>
            <person name="Witte H."/>
            <person name="Yang S.P."/>
            <person name="Wilson R.K."/>
            <person name="Sommer R.J."/>
        </authorList>
    </citation>
    <scope>NUCLEOTIDE SEQUENCE [LARGE SCALE GENOMIC DNA]</scope>
    <source>
        <strain evidence="3">PS312</strain>
    </source>
</reference>
<keyword evidence="3" id="KW-1185">Reference proteome</keyword>
<dbReference type="Proteomes" id="UP000005239">
    <property type="component" value="Unassembled WGS sequence"/>
</dbReference>
<protein>
    <submittedName>
        <fullName evidence="2">Tyrosine phosphatase</fullName>
    </submittedName>
</protein>
<dbReference type="Pfam" id="PF00102">
    <property type="entry name" value="Y_phosphatase"/>
    <property type="match status" value="1"/>
</dbReference>
<evidence type="ECO:0000313" key="3">
    <source>
        <dbReference type="Proteomes" id="UP000005239"/>
    </source>
</evidence>
<dbReference type="GO" id="GO:0004725">
    <property type="term" value="F:protein tyrosine phosphatase activity"/>
    <property type="evidence" value="ECO:0007669"/>
    <property type="project" value="InterPro"/>
</dbReference>
<dbReference type="InterPro" id="IPR029021">
    <property type="entry name" value="Prot-tyrosine_phosphatase-like"/>
</dbReference>
<evidence type="ECO:0000256" key="1">
    <source>
        <dbReference type="SAM" id="MobiDB-lite"/>
    </source>
</evidence>
<dbReference type="PROSITE" id="PS50055">
    <property type="entry name" value="TYR_PHOSPHATASE_PTP"/>
    <property type="match status" value="1"/>
</dbReference>
<dbReference type="EnsemblMetazoa" id="PPA35299.1">
    <property type="protein sequence ID" value="PPA35299.1"/>
    <property type="gene ID" value="WBGene00273668"/>
</dbReference>
<feature type="region of interest" description="Disordered" evidence="1">
    <location>
        <begin position="33"/>
        <end position="72"/>
    </location>
</feature>
<dbReference type="Gene3D" id="3.90.190.10">
    <property type="entry name" value="Protein tyrosine phosphatase superfamily"/>
    <property type="match status" value="1"/>
</dbReference>
<gene>
    <name evidence="2" type="primary">WBGene00273668</name>
</gene>